<protein>
    <recommendedName>
        <fullName evidence="5">HTH hxlR-type domain-containing protein</fullName>
    </recommendedName>
</protein>
<name>A0A5M3WD72_9ACTN</name>
<dbReference type="PANTHER" id="PTHR33204:SF18">
    <property type="entry name" value="TRANSCRIPTIONAL REGULATORY PROTEIN"/>
    <property type="match status" value="1"/>
</dbReference>
<evidence type="ECO:0000256" key="3">
    <source>
        <dbReference type="ARBA" id="ARBA00023163"/>
    </source>
</evidence>
<dbReference type="InterPro" id="IPR002577">
    <property type="entry name" value="HTH_HxlR"/>
</dbReference>
<dbReference type="OrthoDB" id="9792527at2"/>
<dbReference type="RefSeq" id="WP_155340486.1">
    <property type="nucleotide sequence ID" value="NZ_BAAABN010000024.1"/>
</dbReference>
<dbReference type="InterPro" id="IPR036390">
    <property type="entry name" value="WH_DNA-bd_sf"/>
</dbReference>
<feature type="region of interest" description="Disordered" evidence="4">
    <location>
        <begin position="180"/>
        <end position="218"/>
    </location>
</feature>
<evidence type="ECO:0000313" key="7">
    <source>
        <dbReference type="Proteomes" id="UP000334990"/>
    </source>
</evidence>
<dbReference type="InterPro" id="IPR036388">
    <property type="entry name" value="WH-like_DNA-bd_sf"/>
</dbReference>
<dbReference type="PANTHER" id="PTHR33204">
    <property type="entry name" value="TRANSCRIPTIONAL REGULATOR, MARR FAMILY"/>
    <property type="match status" value="1"/>
</dbReference>
<dbReference type="CDD" id="cd00090">
    <property type="entry name" value="HTH_ARSR"/>
    <property type="match status" value="1"/>
</dbReference>
<dbReference type="Proteomes" id="UP000334990">
    <property type="component" value="Unassembled WGS sequence"/>
</dbReference>
<dbReference type="AlphaFoldDB" id="A0A5M3WD72"/>
<reference evidence="6 7" key="1">
    <citation type="submission" date="2019-10" db="EMBL/GenBank/DDBJ databases">
        <title>Whole genome shotgun sequence of Acrocarpospora corrugata NBRC 13972.</title>
        <authorList>
            <person name="Ichikawa N."/>
            <person name="Kimura A."/>
            <person name="Kitahashi Y."/>
            <person name="Komaki H."/>
            <person name="Oguchi A."/>
        </authorList>
    </citation>
    <scope>NUCLEOTIDE SEQUENCE [LARGE SCALE GENOMIC DNA]</scope>
    <source>
        <strain evidence="6 7">NBRC 13972</strain>
    </source>
</reference>
<dbReference type="PROSITE" id="PS51118">
    <property type="entry name" value="HTH_HXLR"/>
    <property type="match status" value="1"/>
</dbReference>
<keyword evidence="3" id="KW-0804">Transcription</keyword>
<dbReference type="Gene3D" id="1.10.10.10">
    <property type="entry name" value="Winged helix-like DNA-binding domain superfamily/Winged helix DNA-binding domain"/>
    <property type="match status" value="1"/>
</dbReference>
<evidence type="ECO:0000256" key="2">
    <source>
        <dbReference type="ARBA" id="ARBA00023125"/>
    </source>
</evidence>
<feature type="domain" description="HTH hxlR-type" evidence="5">
    <location>
        <begin position="9"/>
        <end position="100"/>
    </location>
</feature>
<dbReference type="EMBL" id="BLAD01000081">
    <property type="protein sequence ID" value="GES04378.1"/>
    <property type="molecule type" value="Genomic_DNA"/>
</dbReference>
<organism evidence="6 7">
    <name type="scientific">Acrocarpospora corrugata</name>
    <dbReference type="NCBI Taxonomy" id="35763"/>
    <lineage>
        <taxon>Bacteria</taxon>
        <taxon>Bacillati</taxon>
        <taxon>Actinomycetota</taxon>
        <taxon>Actinomycetes</taxon>
        <taxon>Streptosporangiales</taxon>
        <taxon>Streptosporangiaceae</taxon>
        <taxon>Acrocarpospora</taxon>
    </lineage>
</organism>
<feature type="compositionally biased region" description="Low complexity" evidence="4">
    <location>
        <begin position="201"/>
        <end position="214"/>
    </location>
</feature>
<evidence type="ECO:0000256" key="1">
    <source>
        <dbReference type="ARBA" id="ARBA00023015"/>
    </source>
</evidence>
<evidence type="ECO:0000259" key="5">
    <source>
        <dbReference type="PROSITE" id="PS51118"/>
    </source>
</evidence>
<dbReference type="Pfam" id="PF01638">
    <property type="entry name" value="HxlR"/>
    <property type="match status" value="1"/>
</dbReference>
<keyword evidence="2" id="KW-0238">DNA-binding</keyword>
<comment type="caution">
    <text evidence="6">The sequence shown here is derived from an EMBL/GenBank/DDBJ whole genome shotgun (WGS) entry which is preliminary data.</text>
</comment>
<evidence type="ECO:0000313" key="6">
    <source>
        <dbReference type="EMBL" id="GES04378.1"/>
    </source>
</evidence>
<proteinExistence type="predicted"/>
<keyword evidence="1" id="KW-0805">Transcription regulation</keyword>
<sequence length="299" mass="31785">MKKGYGQHCPIALGAEVFAERWTPIILRNLMVGCHRFSAILEGAPGLPRSVLSQRLRRLEEDGVVERREHEYHLTECGRELTDVCMALGSWGARWREPQPSRHDPYLVLWTMSRLISPDTLPQPRIVLRVELTDHPDRYWLVLSLAGNEVCLENPGFPEDGVLTADTGWLLRWESGSGPLAGPSFDSPDSAPPVGASLDEPGSAPVVGPSSDGPGPAPLVGLSFDGPGPAPLVGLSFDGPGPAPLVGLSFDGPGSTPVVGSSFDGPGSVPVVGASFDGPLWLGRALADWAGLTPFKSVH</sequence>
<keyword evidence="7" id="KW-1185">Reference proteome</keyword>
<evidence type="ECO:0000256" key="4">
    <source>
        <dbReference type="SAM" id="MobiDB-lite"/>
    </source>
</evidence>
<dbReference type="InterPro" id="IPR011991">
    <property type="entry name" value="ArsR-like_HTH"/>
</dbReference>
<gene>
    <name evidence="6" type="ORF">Acor_64460</name>
</gene>
<dbReference type="GO" id="GO:0003677">
    <property type="term" value="F:DNA binding"/>
    <property type="evidence" value="ECO:0007669"/>
    <property type="project" value="UniProtKB-KW"/>
</dbReference>
<accession>A0A5M3WD72</accession>
<dbReference type="SUPFAM" id="SSF46785">
    <property type="entry name" value="Winged helix' DNA-binding domain"/>
    <property type="match status" value="1"/>
</dbReference>